<keyword evidence="1" id="KW-0175">Coiled coil</keyword>
<reference evidence="3" key="1">
    <citation type="submission" date="2025-08" db="UniProtKB">
        <authorList>
            <consortium name="RefSeq"/>
        </authorList>
    </citation>
    <scope>IDENTIFICATION</scope>
</reference>
<accession>A0A1S3DB69</accession>
<proteinExistence type="predicted"/>
<organism evidence="2 3">
    <name type="scientific">Diaphorina citri</name>
    <name type="common">Asian citrus psyllid</name>
    <dbReference type="NCBI Taxonomy" id="121845"/>
    <lineage>
        <taxon>Eukaryota</taxon>
        <taxon>Metazoa</taxon>
        <taxon>Ecdysozoa</taxon>
        <taxon>Arthropoda</taxon>
        <taxon>Hexapoda</taxon>
        <taxon>Insecta</taxon>
        <taxon>Pterygota</taxon>
        <taxon>Neoptera</taxon>
        <taxon>Paraneoptera</taxon>
        <taxon>Hemiptera</taxon>
        <taxon>Sternorrhyncha</taxon>
        <taxon>Psylloidea</taxon>
        <taxon>Psyllidae</taxon>
        <taxon>Diaphorininae</taxon>
        <taxon>Diaphorina</taxon>
    </lineage>
</organism>
<keyword evidence="2" id="KW-1185">Reference proteome</keyword>
<dbReference type="KEGG" id="dci:103515211"/>
<dbReference type="GeneID" id="103515211"/>
<evidence type="ECO:0000313" key="2">
    <source>
        <dbReference type="Proteomes" id="UP000079169"/>
    </source>
</evidence>
<evidence type="ECO:0000256" key="1">
    <source>
        <dbReference type="SAM" id="Coils"/>
    </source>
</evidence>
<name>A0A1S3DB69_DIACI</name>
<dbReference type="Proteomes" id="UP000079169">
    <property type="component" value="Unplaced"/>
</dbReference>
<feature type="coiled-coil region" evidence="1">
    <location>
        <begin position="126"/>
        <end position="257"/>
    </location>
</feature>
<gene>
    <name evidence="3" type="primary">LOC103515211</name>
</gene>
<evidence type="ECO:0000313" key="3">
    <source>
        <dbReference type="RefSeq" id="XP_008478361.1"/>
    </source>
</evidence>
<sequence>MDKDVIINPSTAGRFVDLVLRNKKLMVGNSTSISDSGQDFLDKFTSYIQIAGANLDAKTKERKPVKASLAKKERPQLASQDFRKLSEFDQVFRRKKYEAFLQKKADQEEKAKETNQFLAHCNYEITKEKEREVETIQKDREAYESLKEHLFQELEKEQESLENALKTIEHDEDELRKNKEKTENALFIIIDRYDAEIGEKKVIFDDLIREKNLEMKKLEKLKKKFKLQEREYQKALKEEDQWENEDIEKQLNKLRLLIAHRFLKIFLSAYVQSWKKAQPPPASPKKSRKGKD</sequence>
<dbReference type="PaxDb" id="121845-A0A1S3DB69"/>
<dbReference type="AlphaFoldDB" id="A0A1S3DB69"/>
<dbReference type="RefSeq" id="XP_008478361.1">
    <property type="nucleotide sequence ID" value="XM_008480139.3"/>
</dbReference>
<protein>
    <submittedName>
        <fullName evidence="3">Dynein regulatory complex protein 10</fullName>
    </submittedName>
</protein>